<evidence type="ECO:0000256" key="2">
    <source>
        <dbReference type="ARBA" id="ARBA00023015"/>
    </source>
</evidence>
<proteinExistence type="predicted"/>
<dbReference type="PRINTS" id="PR00038">
    <property type="entry name" value="HTHLUXR"/>
</dbReference>
<dbReference type="KEGG" id="mars:A8C75_06630"/>
<dbReference type="Pfam" id="PF00072">
    <property type="entry name" value="Response_reg"/>
    <property type="match status" value="1"/>
</dbReference>
<keyword evidence="1 5" id="KW-0597">Phosphoprotein</keyword>
<evidence type="ECO:0000256" key="3">
    <source>
        <dbReference type="ARBA" id="ARBA00023125"/>
    </source>
</evidence>
<dbReference type="InterPro" id="IPR001789">
    <property type="entry name" value="Sig_transdc_resp-reg_receiver"/>
</dbReference>
<evidence type="ECO:0000256" key="4">
    <source>
        <dbReference type="ARBA" id="ARBA00023163"/>
    </source>
</evidence>
<dbReference type="Proteomes" id="UP000078070">
    <property type="component" value="Chromosome"/>
</dbReference>
<dbReference type="OrthoDB" id="9796655at2"/>
<dbReference type="PROSITE" id="PS50043">
    <property type="entry name" value="HTH_LUXR_2"/>
    <property type="match status" value="1"/>
</dbReference>
<dbReference type="GO" id="GO:0000160">
    <property type="term" value="P:phosphorelay signal transduction system"/>
    <property type="evidence" value="ECO:0007669"/>
    <property type="project" value="InterPro"/>
</dbReference>
<dbReference type="CDD" id="cd06170">
    <property type="entry name" value="LuxR_C_like"/>
    <property type="match status" value="1"/>
</dbReference>
<evidence type="ECO:0000313" key="8">
    <source>
        <dbReference type="EMBL" id="ANG62200.1"/>
    </source>
</evidence>
<keyword evidence="4" id="KW-0804">Transcription</keyword>
<protein>
    <submittedName>
        <fullName evidence="8">DNA-binding response regulator</fullName>
    </submittedName>
</protein>
<evidence type="ECO:0000313" key="9">
    <source>
        <dbReference type="Proteomes" id="UP000078070"/>
    </source>
</evidence>
<gene>
    <name evidence="8" type="ORF">A8C75_06630</name>
</gene>
<feature type="domain" description="Response regulatory" evidence="7">
    <location>
        <begin position="8"/>
        <end position="124"/>
    </location>
</feature>
<dbReference type="AlphaFoldDB" id="A0A1A9EWR9"/>
<dbReference type="CDD" id="cd17535">
    <property type="entry name" value="REC_NarL-like"/>
    <property type="match status" value="1"/>
</dbReference>
<dbReference type="InterPro" id="IPR039420">
    <property type="entry name" value="WalR-like"/>
</dbReference>
<organism evidence="8 9">
    <name type="scientific">Marinobacterium aestuarii</name>
    <dbReference type="NCBI Taxonomy" id="1821621"/>
    <lineage>
        <taxon>Bacteria</taxon>
        <taxon>Pseudomonadati</taxon>
        <taxon>Pseudomonadota</taxon>
        <taxon>Gammaproteobacteria</taxon>
        <taxon>Oceanospirillales</taxon>
        <taxon>Oceanospirillaceae</taxon>
        <taxon>Marinobacterium</taxon>
    </lineage>
</organism>
<accession>A0A1A9EWR9</accession>
<dbReference type="GO" id="GO:0003677">
    <property type="term" value="F:DNA binding"/>
    <property type="evidence" value="ECO:0007669"/>
    <property type="project" value="UniProtKB-KW"/>
</dbReference>
<dbReference type="PROSITE" id="PS50110">
    <property type="entry name" value="RESPONSE_REGULATORY"/>
    <property type="match status" value="1"/>
</dbReference>
<evidence type="ECO:0000256" key="5">
    <source>
        <dbReference type="PROSITE-ProRule" id="PRU00169"/>
    </source>
</evidence>
<dbReference type="SMART" id="SM00421">
    <property type="entry name" value="HTH_LUXR"/>
    <property type="match status" value="1"/>
</dbReference>
<dbReference type="Pfam" id="PF00196">
    <property type="entry name" value="GerE"/>
    <property type="match status" value="1"/>
</dbReference>
<dbReference type="EMBL" id="CP015839">
    <property type="protein sequence ID" value="ANG62200.1"/>
    <property type="molecule type" value="Genomic_DNA"/>
</dbReference>
<keyword evidence="9" id="KW-1185">Reference proteome</keyword>
<dbReference type="GO" id="GO:0006355">
    <property type="term" value="P:regulation of DNA-templated transcription"/>
    <property type="evidence" value="ECO:0007669"/>
    <property type="project" value="InterPro"/>
</dbReference>
<dbReference type="PROSITE" id="PS00622">
    <property type="entry name" value="HTH_LUXR_1"/>
    <property type="match status" value="1"/>
</dbReference>
<keyword evidence="2" id="KW-0805">Transcription regulation</keyword>
<dbReference type="SUPFAM" id="SSF52172">
    <property type="entry name" value="CheY-like"/>
    <property type="match status" value="1"/>
</dbReference>
<evidence type="ECO:0000256" key="1">
    <source>
        <dbReference type="ARBA" id="ARBA00022553"/>
    </source>
</evidence>
<feature type="domain" description="HTH luxR-type" evidence="6">
    <location>
        <begin position="154"/>
        <end position="219"/>
    </location>
</feature>
<dbReference type="RefSeq" id="WP_067379749.1">
    <property type="nucleotide sequence ID" value="NZ_CP015839.1"/>
</dbReference>
<dbReference type="Gene3D" id="3.40.50.2300">
    <property type="match status" value="1"/>
</dbReference>
<dbReference type="InterPro" id="IPR000792">
    <property type="entry name" value="Tscrpt_reg_LuxR_C"/>
</dbReference>
<reference evidence="9" key="1">
    <citation type="submission" date="2016-05" db="EMBL/GenBank/DDBJ databases">
        <authorList>
            <person name="Baek K."/>
            <person name="Yang S.-J."/>
        </authorList>
    </citation>
    <scope>NUCLEOTIDE SEQUENCE [LARGE SCALE GENOMIC DNA]</scope>
    <source>
        <strain evidence="9">ST58-10</strain>
    </source>
</reference>
<dbReference type="SUPFAM" id="SSF46894">
    <property type="entry name" value="C-terminal effector domain of the bipartite response regulators"/>
    <property type="match status" value="1"/>
</dbReference>
<dbReference type="InterPro" id="IPR016032">
    <property type="entry name" value="Sig_transdc_resp-reg_C-effctor"/>
</dbReference>
<reference evidence="8 9" key="2">
    <citation type="journal article" date="2018" name="Int. J. Syst. Evol. Microbiol.">
        <title>Marinobacterium aestuarii sp. nov., a benzene-degrading marine bacterium isolated from estuary sediment.</title>
        <authorList>
            <person name="Bae S.S."/>
            <person name="Jung J."/>
            <person name="Chung D."/>
            <person name="Baek K."/>
        </authorList>
    </citation>
    <scope>NUCLEOTIDE SEQUENCE [LARGE SCALE GENOMIC DNA]</scope>
    <source>
        <strain evidence="8 9">ST58-10</strain>
    </source>
</reference>
<dbReference type="InterPro" id="IPR011006">
    <property type="entry name" value="CheY-like_superfamily"/>
</dbReference>
<evidence type="ECO:0000259" key="6">
    <source>
        <dbReference type="PROSITE" id="PS50043"/>
    </source>
</evidence>
<name>A0A1A9EWR9_9GAMM</name>
<dbReference type="PANTHER" id="PTHR43214">
    <property type="entry name" value="TWO-COMPONENT RESPONSE REGULATOR"/>
    <property type="match status" value="1"/>
</dbReference>
<sequence length="224" mass="24461">MTVAKPIRVLLVDDHPLVLEGISSRLGTEAHLDVIGLAYNGQEALELAEQLQPDVVMMDVSMPVMSGLEATQIFQQRFPSVRVLILSMHDNREYILQLIRAGASGYILKDVSSDELIKAIETVHQGGTYFSASASQSLFSLDEAFAAPLSPSAPDPDSQPLTPREETVLRLLAEGGSNKDIARTLDISVRTVETHRQNIKTKLNIQTAAGLTRFAIEQGLVELK</sequence>
<dbReference type="STRING" id="1821621.A8C75_06630"/>
<dbReference type="InterPro" id="IPR058245">
    <property type="entry name" value="NreC/VraR/RcsB-like_REC"/>
</dbReference>
<dbReference type="SMART" id="SM00448">
    <property type="entry name" value="REC"/>
    <property type="match status" value="1"/>
</dbReference>
<feature type="modified residue" description="4-aspartylphosphate" evidence="5">
    <location>
        <position position="59"/>
    </location>
</feature>
<evidence type="ECO:0000259" key="7">
    <source>
        <dbReference type="PROSITE" id="PS50110"/>
    </source>
</evidence>
<dbReference type="PANTHER" id="PTHR43214:SF41">
    <property type="entry name" value="NITRATE_NITRITE RESPONSE REGULATOR PROTEIN NARP"/>
    <property type="match status" value="1"/>
</dbReference>
<keyword evidence="3 8" id="KW-0238">DNA-binding</keyword>